<gene>
    <name evidence="1" type="ORF">ENV35_04350</name>
</gene>
<organism evidence="1">
    <name type="scientific">Dictyoglomus turgidum</name>
    <dbReference type="NCBI Taxonomy" id="513050"/>
    <lineage>
        <taxon>Bacteria</taxon>
        <taxon>Pseudomonadati</taxon>
        <taxon>Dictyoglomota</taxon>
        <taxon>Dictyoglomia</taxon>
        <taxon>Dictyoglomales</taxon>
        <taxon>Dictyoglomaceae</taxon>
        <taxon>Dictyoglomus</taxon>
    </lineage>
</organism>
<protein>
    <submittedName>
        <fullName evidence="1">Uncharacterized protein</fullName>
    </submittedName>
</protein>
<sequence>MVRCPYCGKEFPDVPCRSEGLELVVVFCPACKNMSRVGYDFELYELTEEEELAVYGTNSDLEEIIDFLPFN</sequence>
<comment type="caution">
    <text evidence="1">The sequence shown here is derived from an EMBL/GenBank/DDBJ whole genome shotgun (WGS) entry which is preliminary data.</text>
</comment>
<name>A0A7C3WP82_9BACT</name>
<evidence type="ECO:0000313" key="1">
    <source>
        <dbReference type="EMBL" id="HGB31088.1"/>
    </source>
</evidence>
<reference evidence="1" key="1">
    <citation type="journal article" date="2020" name="mSystems">
        <title>Genome- and Community-Level Interaction Insights into Carbon Utilization and Element Cycling Functions of Hydrothermarchaeota in Hydrothermal Sediment.</title>
        <authorList>
            <person name="Zhou Z."/>
            <person name="Liu Y."/>
            <person name="Xu W."/>
            <person name="Pan J."/>
            <person name="Luo Z.H."/>
            <person name="Li M."/>
        </authorList>
    </citation>
    <scope>NUCLEOTIDE SEQUENCE [LARGE SCALE GENOMIC DNA]</scope>
    <source>
        <strain evidence="1">SpSt-751</strain>
    </source>
</reference>
<accession>A0A7C3WP82</accession>
<dbReference type="EMBL" id="DTGA01000097">
    <property type="protein sequence ID" value="HGB31088.1"/>
    <property type="molecule type" value="Genomic_DNA"/>
</dbReference>
<proteinExistence type="predicted"/>
<dbReference type="AlphaFoldDB" id="A0A7C3WP82"/>